<keyword evidence="2 8" id="KW-0689">Ribosomal protein</keyword>
<evidence type="ECO:0000256" key="1">
    <source>
        <dbReference type="ARBA" id="ARBA00008889"/>
    </source>
</evidence>
<dbReference type="GO" id="GO:0005840">
    <property type="term" value="C:ribosome"/>
    <property type="evidence" value="ECO:0007669"/>
    <property type="project" value="UniProtKB-KW"/>
</dbReference>
<dbReference type="Gene3D" id="3.30.70.1730">
    <property type="match status" value="1"/>
</dbReference>
<sequence length="276" mass="32028">MSFLINKCTKCIVSTTIQFKRFRGKINIQRPRAPHYERARVLRFVQPIYINEKKNAPIIDLCTKPLEAEHKKEVDYNPLEIIFAKECLNWFNHSKMIIFFHKNAFNKEETFEATVKLRKENMYLIEYGKKIVTKALQGSKYEPVLKIYNSHNLMIFSPDVNVSKMLKVMKKYPQLIMLAGIVDDRFLSHSEVLSYAKLPNLQTMQSNLANVLNMAALSLTNNLTLHQSNLVSSLEQYVKIKSSEQTDNTEKSSTENKSVTQETTQDIVNNVEDKKE</sequence>
<feature type="compositionally biased region" description="Basic and acidic residues" evidence="7">
    <location>
        <begin position="242"/>
        <end position="254"/>
    </location>
</feature>
<dbReference type="AlphaFoldDB" id="A0A6M2DLV1"/>
<dbReference type="FunFam" id="3.30.70.1730:FF:000012">
    <property type="entry name" value="Mitochondrial Ribosomal Protein, Large"/>
    <property type="match status" value="1"/>
</dbReference>
<dbReference type="GO" id="GO:1990904">
    <property type="term" value="C:ribonucleoprotein complex"/>
    <property type="evidence" value="ECO:0007669"/>
    <property type="project" value="UniProtKB-KW"/>
</dbReference>
<feature type="region of interest" description="Disordered" evidence="7">
    <location>
        <begin position="242"/>
        <end position="276"/>
    </location>
</feature>
<evidence type="ECO:0000256" key="2">
    <source>
        <dbReference type="ARBA" id="ARBA00022980"/>
    </source>
</evidence>
<evidence type="ECO:0000256" key="5">
    <source>
        <dbReference type="ARBA" id="ARBA00035716"/>
    </source>
</evidence>
<accession>A0A6M2DLV1</accession>
<dbReference type="InterPro" id="IPR047865">
    <property type="entry name" value="Ribosomal_uL10_bac_type"/>
</dbReference>
<proteinExistence type="inferred from homology"/>
<feature type="compositionally biased region" description="Polar residues" evidence="7">
    <location>
        <begin position="255"/>
        <end position="268"/>
    </location>
</feature>
<evidence type="ECO:0000256" key="7">
    <source>
        <dbReference type="SAM" id="MobiDB-lite"/>
    </source>
</evidence>
<comment type="subunit">
    <text evidence="6">Component of the mitochondrial ribosome large subunit (39S) which comprises a 16S rRNA and about 50 distinct proteins.</text>
</comment>
<comment type="similarity">
    <text evidence="1">Belongs to the universal ribosomal protein uL10 family.</text>
</comment>
<dbReference type="SUPFAM" id="SSF160369">
    <property type="entry name" value="Ribosomal protein L10-like"/>
    <property type="match status" value="1"/>
</dbReference>
<evidence type="ECO:0000256" key="3">
    <source>
        <dbReference type="ARBA" id="ARBA00023274"/>
    </source>
</evidence>
<keyword evidence="3" id="KW-0687">Ribonucleoprotein</keyword>
<reference evidence="8" key="1">
    <citation type="submission" date="2020-03" db="EMBL/GenBank/DDBJ databases">
        <title>Transcriptomic Profiling of the Digestive Tract of the Rat Flea, Xenopsylla cheopis, Following Blood Feeding and Infection with Yersinia pestis.</title>
        <authorList>
            <person name="Bland D.M."/>
            <person name="Martens C.A."/>
            <person name="Virtaneva K."/>
            <person name="Kanakabandi K."/>
            <person name="Long D."/>
            <person name="Rosenke R."/>
            <person name="Saturday G.A."/>
            <person name="Hoyt F.H."/>
            <person name="Bruno D.P."/>
            <person name="Ribeiro J.M.C."/>
            <person name="Hinnebusch J."/>
        </authorList>
    </citation>
    <scope>NUCLEOTIDE SEQUENCE</scope>
</reference>
<dbReference type="InterPro" id="IPR043141">
    <property type="entry name" value="Ribosomal_uL10-like_sf"/>
</dbReference>
<dbReference type="PANTHER" id="PTHR11560">
    <property type="entry name" value="39S RIBOSOMAL PROTEIN L10, MITOCHONDRIAL"/>
    <property type="match status" value="1"/>
</dbReference>
<organism evidence="8">
    <name type="scientific">Xenopsylla cheopis</name>
    <name type="common">Oriental rat flea</name>
    <name type="synonym">Pulex cheopis</name>
    <dbReference type="NCBI Taxonomy" id="163159"/>
    <lineage>
        <taxon>Eukaryota</taxon>
        <taxon>Metazoa</taxon>
        <taxon>Ecdysozoa</taxon>
        <taxon>Arthropoda</taxon>
        <taxon>Hexapoda</taxon>
        <taxon>Insecta</taxon>
        <taxon>Pterygota</taxon>
        <taxon>Neoptera</taxon>
        <taxon>Endopterygota</taxon>
        <taxon>Siphonaptera</taxon>
        <taxon>Pulicidae</taxon>
        <taxon>Xenopsyllinae</taxon>
        <taxon>Xenopsylla</taxon>
    </lineage>
</organism>
<protein>
    <recommendedName>
        <fullName evidence="4">Large ribosomal subunit protein uL10m</fullName>
    </recommendedName>
    <alternativeName>
        <fullName evidence="5">39S ribosomal protein L10, mitochondrial</fullName>
    </alternativeName>
</protein>
<name>A0A6M2DLV1_XENCH</name>
<evidence type="ECO:0000256" key="4">
    <source>
        <dbReference type="ARBA" id="ARBA00035707"/>
    </source>
</evidence>
<evidence type="ECO:0000313" key="8">
    <source>
        <dbReference type="EMBL" id="NOV47293.1"/>
    </source>
</evidence>
<evidence type="ECO:0000256" key="6">
    <source>
        <dbReference type="ARBA" id="ARBA00038782"/>
    </source>
</evidence>
<dbReference type="EMBL" id="GIIL01003567">
    <property type="protein sequence ID" value="NOV47293.1"/>
    <property type="molecule type" value="Transcribed_RNA"/>
</dbReference>